<evidence type="ECO:0000313" key="11">
    <source>
        <dbReference type="Proteomes" id="UP000053201"/>
    </source>
</evidence>
<dbReference type="SUPFAM" id="SSF48371">
    <property type="entry name" value="ARM repeat"/>
    <property type="match status" value="1"/>
</dbReference>
<dbReference type="SMART" id="SM00913">
    <property type="entry name" value="IBN_N"/>
    <property type="match status" value="1"/>
</dbReference>
<evidence type="ECO:0000256" key="7">
    <source>
        <dbReference type="ARBA" id="ARBA00079884"/>
    </source>
</evidence>
<dbReference type="InterPro" id="IPR016024">
    <property type="entry name" value="ARM-type_fold"/>
</dbReference>
<keyword evidence="3" id="KW-0813">Transport</keyword>
<protein>
    <recommendedName>
        <fullName evidence="7">Importin-95</fullName>
    </recommendedName>
    <alternativeName>
        <fullName evidence="8">Karyopherin-95</fullName>
    </alternativeName>
</protein>
<name>A0A0L0HD47_SPIPD</name>
<dbReference type="Pfam" id="PF03810">
    <property type="entry name" value="IBN_N"/>
    <property type="match status" value="1"/>
</dbReference>
<keyword evidence="4" id="KW-0963">Cytoplasm</keyword>
<dbReference type="OMA" id="QQYQERW"/>
<dbReference type="InterPro" id="IPR011989">
    <property type="entry name" value="ARM-like"/>
</dbReference>
<dbReference type="RefSeq" id="XP_016606668.1">
    <property type="nucleotide sequence ID" value="XM_016754524.1"/>
</dbReference>
<keyword evidence="5" id="KW-0677">Repeat</keyword>
<dbReference type="PANTHER" id="PTHR10527">
    <property type="entry name" value="IMPORTIN BETA"/>
    <property type="match status" value="1"/>
</dbReference>
<evidence type="ECO:0000256" key="6">
    <source>
        <dbReference type="ARBA" id="ARBA00022927"/>
    </source>
</evidence>
<dbReference type="GO" id="GO:0006606">
    <property type="term" value="P:protein import into nucleus"/>
    <property type="evidence" value="ECO:0007669"/>
    <property type="project" value="InterPro"/>
</dbReference>
<comment type="subcellular location">
    <subcellularLocation>
        <location evidence="1">Cytoplasm</location>
    </subcellularLocation>
</comment>
<dbReference type="InterPro" id="IPR057546">
    <property type="entry name" value="HEAT_GCN1"/>
</dbReference>
<keyword evidence="6" id="KW-0653">Protein transport</keyword>
<dbReference type="AlphaFoldDB" id="A0A0L0HD47"/>
<gene>
    <name evidence="10" type="ORF">SPPG_06310</name>
</gene>
<dbReference type="Pfam" id="PF25574">
    <property type="entry name" value="TPR_IMB1"/>
    <property type="match status" value="1"/>
</dbReference>
<dbReference type="GO" id="GO:0005737">
    <property type="term" value="C:cytoplasm"/>
    <property type="evidence" value="ECO:0007669"/>
    <property type="project" value="UniProtKB-SubCell"/>
</dbReference>
<feature type="domain" description="Importin N-terminal" evidence="9">
    <location>
        <begin position="21"/>
        <end position="101"/>
    </location>
</feature>
<dbReference type="EMBL" id="KQ257460">
    <property type="protein sequence ID" value="KNC98628.1"/>
    <property type="molecule type" value="Genomic_DNA"/>
</dbReference>
<evidence type="ECO:0000256" key="8">
    <source>
        <dbReference type="ARBA" id="ARBA00083566"/>
    </source>
</evidence>
<reference evidence="10 11" key="1">
    <citation type="submission" date="2009-08" db="EMBL/GenBank/DDBJ databases">
        <title>The Genome Sequence of Spizellomyces punctatus strain DAOM BR117.</title>
        <authorList>
            <consortium name="The Broad Institute Genome Sequencing Platform"/>
            <person name="Russ C."/>
            <person name="Cuomo C."/>
            <person name="Shea T."/>
            <person name="Young S.K."/>
            <person name="Zeng Q."/>
            <person name="Koehrsen M."/>
            <person name="Haas B."/>
            <person name="Borodovsky M."/>
            <person name="Guigo R."/>
            <person name="Alvarado L."/>
            <person name="Berlin A."/>
            <person name="Bochicchio J."/>
            <person name="Borenstein D."/>
            <person name="Chapman S."/>
            <person name="Chen Z."/>
            <person name="Engels R."/>
            <person name="Freedman E."/>
            <person name="Gellesch M."/>
            <person name="Goldberg J."/>
            <person name="Griggs A."/>
            <person name="Gujja S."/>
            <person name="Heiman D."/>
            <person name="Hepburn T."/>
            <person name="Howarth C."/>
            <person name="Jen D."/>
            <person name="Larson L."/>
            <person name="Lewis B."/>
            <person name="Mehta T."/>
            <person name="Park D."/>
            <person name="Pearson M."/>
            <person name="Roberts A."/>
            <person name="Saif S."/>
            <person name="Shenoy N."/>
            <person name="Sisk P."/>
            <person name="Stolte C."/>
            <person name="Sykes S."/>
            <person name="Thomson T."/>
            <person name="Walk T."/>
            <person name="White J."/>
            <person name="Yandava C."/>
            <person name="Burger G."/>
            <person name="Gray M.W."/>
            <person name="Holland P.W.H."/>
            <person name="King N."/>
            <person name="Lang F.B.F."/>
            <person name="Roger A.J."/>
            <person name="Ruiz-Trillo I."/>
            <person name="Lander E."/>
            <person name="Nusbaum C."/>
        </authorList>
    </citation>
    <scope>NUCLEOTIDE SEQUENCE [LARGE SCALE GENOMIC DNA]</scope>
    <source>
        <strain evidence="10 11">DAOM BR117</strain>
    </source>
</reference>
<organism evidence="10 11">
    <name type="scientific">Spizellomyces punctatus (strain DAOM BR117)</name>
    <dbReference type="NCBI Taxonomy" id="645134"/>
    <lineage>
        <taxon>Eukaryota</taxon>
        <taxon>Fungi</taxon>
        <taxon>Fungi incertae sedis</taxon>
        <taxon>Chytridiomycota</taxon>
        <taxon>Chytridiomycota incertae sedis</taxon>
        <taxon>Chytridiomycetes</taxon>
        <taxon>Spizellomycetales</taxon>
        <taxon>Spizellomycetaceae</taxon>
        <taxon>Spizellomyces</taxon>
    </lineage>
</organism>
<accession>A0A0L0HD47</accession>
<dbReference type="InParanoid" id="A0A0L0HD47"/>
<dbReference type="Pfam" id="PF23271">
    <property type="entry name" value="HEAT_GCN1"/>
    <property type="match status" value="1"/>
</dbReference>
<evidence type="ECO:0000256" key="2">
    <source>
        <dbReference type="ARBA" id="ARBA00010907"/>
    </source>
</evidence>
<evidence type="ECO:0000256" key="4">
    <source>
        <dbReference type="ARBA" id="ARBA00022490"/>
    </source>
</evidence>
<evidence type="ECO:0000313" key="10">
    <source>
        <dbReference type="EMBL" id="KNC98628.1"/>
    </source>
</evidence>
<dbReference type="InterPro" id="IPR001494">
    <property type="entry name" value="Importin-beta_N"/>
</dbReference>
<evidence type="ECO:0000259" key="9">
    <source>
        <dbReference type="PROSITE" id="PS50166"/>
    </source>
</evidence>
<dbReference type="VEuPathDB" id="FungiDB:SPPG_06310"/>
<dbReference type="GeneID" id="27689628"/>
<dbReference type="InterPro" id="IPR058584">
    <property type="entry name" value="IMB1_TNPO1-like_TPR"/>
</dbReference>
<evidence type="ECO:0000256" key="5">
    <source>
        <dbReference type="ARBA" id="ARBA00022737"/>
    </source>
</evidence>
<evidence type="ECO:0000256" key="1">
    <source>
        <dbReference type="ARBA" id="ARBA00004496"/>
    </source>
</evidence>
<dbReference type="Pfam" id="PF13513">
    <property type="entry name" value="HEAT_EZ"/>
    <property type="match status" value="1"/>
</dbReference>
<keyword evidence="11" id="KW-1185">Reference proteome</keyword>
<dbReference type="InterPro" id="IPR040122">
    <property type="entry name" value="Importin_beta"/>
</dbReference>
<dbReference type="OrthoDB" id="10263328at2759"/>
<dbReference type="Proteomes" id="UP000053201">
    <property type="component" value="Unassembled WGS sequence"/>
</dbReference>
<proteinExistence type="inferred from homology"/>
<comment type="similarity">
    <text evidence="2">Belongs to the importin beta family. Importin beta-1 subfamily.</text>
</comment>
<evidence type="ECO:0000256" key="3">
    <source>
        <dbReference type="ARBA" id="ARBA00022448"/>
    </source>
</evidence>
<dbReference type="STRING" id="645134.A0A0L0HD47"/>
<dbReference type="FunFam" id="1.25.10.10:FF:000027">
    <property type="entry name" value="Importin subunit beta-1"/>
    <property type="match status" value="1"/>
</dbReference>
<dbReference type="FunCoup" id="A0A0L0HD47">
    <property type="interactions" value="988"/>
</dbReference>
<dbReference type="PROSITE" id="PS50166">
    <property type="entry name" value="IMPORTIN_B_NT"/>
    <property type="match status" value="1"/>
</dbReference>
<dbReference type="GO" id="GO:0031267">
    <property type="term" value="F:small GTPase binding"/>
    <property type="evidence" value="ECO:0007669"/>
    <property type="project" value="InterPro"/>
</dbReference>
<dbReference type="Gene3D" id="1.25.10.10">
    <property type="entry name" value="Leucine-rich Repeat Variant"/>
    <property type="match status" value="1"/>
</dbReference>
<sequence length="863" mass="94521">MTMSLAPLLEATLSPEHRENAEAQLSAYAEQSFPQYAAALCQELTSEANALHIRQAAGLALKNTLTAKEAPRKEELATRWIHTDAQTHSGIKAAVLHTLGSENSRVGYVAAQIVQAIAAIELPRGGWPELIPGMLDNVTKTDNAKLKQASLQALGLICEVVDPNVLQQHANHILTAVVSGARKEEPSSEVQKAALSALYNSLEFVKQNFEAEGERNYIMTIVCEATRNEVPEVQVAAFECLVKIMSLYYDFMNDYMHKALGSLTLWGMRQEKEEIVLQAVEFWSTVCEEEIDIEADQDAEEEGDASRTNHHFARTAGADLVDALWWLMTKKEEDDDEDEWNVSMAAATCLSLLAAAAREQIVPSVLQFVEAHIQSSDWRYKDASIMAFGSILDGPNPDILGPLVVQALPLLIGMMKDPVLQVKDATAWTLGRICEILPTYIKPDLLEPFIVAVLGGLQDHPRVASNCAWALMSLGENLGVSEENADIYPLSMYFETIVLALNAAGESPQQDANYRASVYEAMATLVSHCAKDCLATVNKLAIVILDRLEYTLAAQNQLVSADDRRLHFELQSNLCGVMTAIVRRLGNLVVPIADRTMQALLMLMSSASRSSTVLEDAFLTVGALTVALEGDFSRYMEAFTPFLFQCLQNHEEYQMCSIAVGLIGDISRALNERIQPFCDTLMNLMMANLQNPALNKAVKPSILSAFGDIALAIGGNFEMYLDIVMAVLQQAGAMANLTMTTSYDFDYGNQLREGIIEAYVGIAQGLKTAGKANLLGNYGAQMFGFAQEIATSEAPRSTQVTSSLVGLIGDLADALPLGQFKPLFSAEWISVLLKSIKTDRNMDQDAKGVAKWAREMVRRQVNA</sequence>
<dbReference type="eggNOG" id="KOG1241">
    <property type="taxonomic scope" value="Eukaryota"/>
</dbReference>